<dbReference type="Pfam" id="PF16188">
    <property type="entry name" value="Peptidase_M24_C"/>
    <property type="match status" value="1"/>
</dbReference>
<dbReference type="PANTHER" id="PTHR43763">
    <property type="entry name" value="XAA-PRO AMINOPEPTIDASE 1"/>
    <property type="match status" value="1"/>
</dbReference>
<evidence type="ECO:0000313" key="8">
    <source>
        <dbReference type="Proteomes" id="UP001606301"/>
    </source>
</evidence>
<comment type="caution">
    <text evidence="7">The sequence shown here is derived from an EMBL/GenBank/DDBJ whole genome shotgun (WGS) entry which is preliminary data.</text>
</comment>
<dbReference type="CDD" id="cd01085">
    <property type="entry name" value="APP"/>
    <property type="match status" value="1"/>
</dbReference>
<evidence type="ECO:0000313" key="7">
    <source>
        <dbReference type="EMBL" id="MFG6441334.1"/>
    </source>
</evidence>
<protein>
    <submittedName>
        <fullName evidence="7">Aminopeptidase P family protein</fullName>
        <ecNumber evidence="7">3.4.11.-</ecNumber>
    </submittedName>
</protein>
<feature type="domain" description="Peptidase M24 C-terminal" evidence="6">
    <location>
        <begin position="543"/>
        <end position="603"/>
    </location>
</feature>
<dbReference type="EC" id="3.4.11.-" evidence="7"/>
<keyword evidence="7" id="KW-0645">Protease</keyword>
<dbReference type="Pfam" id="PF01321">
    <property type="entry name" value="Creatinase_N"/>
    <property type="match status" value="1"/>
</dbReference>
<evidence type="ECO:0000259" key="5">
    <source>
        <dbReference type="Pfam" id="PF01321"/>
    </source>
</evidence>
<reference evidence="7 8" key="1">
    <citation type="submission" date="2024-08" db="EMBL/GenBank/DDBJ databases">
        <authorList>
            <person name="Lu H."/>
        </authorList>
    </citation>
    <scope>NUCLEOTIDE SEQUENCE [LARGE SCALE GENOMIC DNA]</scope>
    <source>
        <strain evidence="7 8">LKC17W</strain>
    </source>
</reference>
<dbReference type="InterPro" id="IPR032416">
    <property type="entry name" value="Peptidase_M24_C"/>
</dbReference>
<comment type="similarity">
    <text evidence="1">Belongs to the peptidase M24B family.</text>
</comment>
<evidence type="ECO:0000259" key="4">
    <source>
        <dbReference type="Pfam" id="PF00557"/>
    </source>
</evidence>
<evidence type="ECO:0000256" key="1">
    <source>
        <dbReference type="ARBA" id="ARBA00008766"/>
    </source>
</evidence>
<dbReference type="InterPro" id="IPR050422">
    <property type="entry name" value="X-Pro_aminopeptidase_P"/>
</dbReference>
<name>A0ABW7FJ16_9BURK</name>
<dbReference type="InterPro" id="IPR036005">
    <property type="entry name" value="Creatinase/aminopeptidase-like"/>
</dbReference>
<dbReference type="PANTHER" id="PTHR43763:SF6">
    <property type="entry name" value="XAA-PRO AMINOPEPTIDASE 1"/>
    <property type="match status" value="1"/>
</dbReference>
<keyword evidence="2" id="KW-0479">Metal-binding</keyword>
<keyword evidence="7" id="KW-0031">Aminopeptidase</keyword>
<keyword evidence="3 7" id="KW-0378">Hydrolase</keyword>
<keyword evidence="8" id="KW-1185">Reference proteome</keyword>
<dbReference type="Pfam" id="PF00557">
    <property type="entry name" value="Peptidase_M24"/>
    <property type="match status" value="1"/>
</dbReference>
<dbReference type="Proteomes" id="UP001606301">
    <property type="component" value="Unassembled WGS sequence"/>
</dbReference>
<dbReference type="InterPro" id="IPR029149">
    <property type="entry name" value="Creatin/AminoP/Spt16_N"/>
</dbReference>
<evidence type="ECO:0000256" key="2">
    <source>
        <dbReference type="ARBA" id="ARBA00022723"/>
    </source>
</evidence>
<dbReference type="GO" id="GO:0004177">
    <property type="term" value="F:aminopeptidase activity"/>
    <property type="evidence" value="ECO:0007669"/>
    <property type="project" value="UniProtKB-KW"/>
</dbReference>
<feature type="domain" description="Creatinase N-terminal" evidence="5">
    <location>
        <begin position="11"/>
        <end position="135"/>
    </location>
</feature>
<dbReference type="Gene3D" id="3.90.230.10">
    <property type="entry name" value="Creatinase/methionine aminopeptidase superfamily"/>
    <property type="match status" value="1"/>
</dbReference>
<dbReference type="InterPro" id="IPR000994">
    <property type="entry name" value="Pept_M24"/>
</dbReference>
<dbReference type="EMBL" id="JBIGHW010000005">
    <property type="protein sequence ID" value="MFG6441334.1"/>
    <property type="molecule type" value="Genomic_DNA"/>
</dbReference>
<dbReference type="SUPFAM" id="SSF55920">
    <property type="entry name" value="Creatinase/aminopeptidase"/>
    <property type="match status" value="1"/>
</dbReference>
<dbReference type="Gene3D" id="3.40.350.10">
    <property type="entry name" value="Creatinase/prolidase N-terminal domain"/>
    <property type="match status" value="2"/>
</dbReference>
<proteinExistence type="inferred from homology"/>
<sequence length="605" mass="64988">MDARTSTTRLRIERLRDALIATGTHAVLVPSADPHLSEYLPQRWQGREWASGFTGSMGNLVVTRDGAALFADSRYWAQAEVQLAGSGIALEKTTSGASTQYIDWIATHLQPGQALAVDGQVLGLALAKALRAGLSAKGVALRTDLDLVQQAWDDRPGLPTEPVYEHLPPQAAVTRVDKLARVRAAMAGIGATHHLVSTVDDVAWLLNLRGSDVECNPVFIAHLLLDAAGGRLFIADGKVPADLSARLAADGIQLAPYGEAAGALAALPAQAALLIDPRRVTLGLREAAPAGVKLIEQINPSTLFKSRKTPAEAVFIRQAMAEDGAAMCEFYAEFEASLARGERWSELDVDERLTAARRKRPGFVGLSFSTIAGWQANGALPHYRALPESFAHIDGDGLLLIDSGGQYLGGTTDITRVWPIGSVSAAQKRDYTLVLKGTIALSATRFPRGTLSPMLDAIARAPLWQHGLDYGHGTGHGVGYFMNVHEGPQSISKAIPEPTMAMEPGMITSIEPGLYRPGQWGVRIENLVLNVAIDTPEHNAFGEMLAFETLTLCPIDTRCIDLSLMRADELVWLNSYHATVRERLQPLVSGAALAWLLARTEPLAA</sequence>
<organism evidence="7 8">
    <name type="scientific">Pelomonas margarita</name>
    <dbReference type="NCBI Taxonomy" id="3299031"/>
    <lineage>
        <taxon>Bacteria</taxon>
        <taxon>Pseudomonadati</taxon>
        <taxon>Pseudomonadota</taxon>
        <taxon>Betaproteobacteria</taxon>
        <taxon>Burkholderiales</taxon>
        <taxon>Sphaerotilaceae</taxon>
        <taxon>Roseateles</taxon>
    </lineage>
</organism>
<evidence type="ECO:0000256" key="3">
    <source>
        <dbReference type="ARBA" id="ARBA00022801"/>
    </source>
</evidence>
<feature type="domain" description="Peptidase M24" evidence="4">
    <location>
        <begin position="316"/>
        <end position="529"/>
    </location>
</feature>
<dbReference type="InterPro" id="IPR033740">
    <property type="entry name" value="Pept_M24B"/>
</dbReference>
<gene>
    <name evidence="7" type="ORF">ACG0Z3_11650</name>
</gene>
<dbReference type="Pfam" id="PF16189">
    <property type="entry name" value="Creatinase_N_2"/>
    <property type="match status" value="1"/>
</dbReference>
<dbReference type="InterPro" id="IPR000587">
    <property type="entry name" value="Creatinase_N"/>
</dbReference>
<accession>A0ABW7FJ16</accession>
<dbReference type="SUPFAM" id="SSF53092">
    <property type="entry name" value="Creatinase/prolidase N-terminal domain"/>
    <property type="match status" value="1"/>
</dbReference>
<dbReference type="RefSeq" id="WP_394397653.1">
    <property type="nucleotide sequence ID" value="NZ_JBIGHW010000005.1"/>
</dbReference>
<evidence type="ECO:0000259" key="6">
    <source>
        <dbReference type="Pfam" id="PF16188"/>
    </source>
</evidence>